<dbReference type="Pfam" id="PF20434">
    <property type="entry name" value="BD-FAE"/>
    <property type="match status" value="1"/>
</dbReference>
<dbReference type="GO" id="GO:0016787">
    <property type="term" value="F:hydrolase activity"/>
    <property type="evidence" value="ECO:0007669"/>
    <property type="project" value="UniProtKB-KW"/>
</dbReference>
<evidence type="ECO:0000313" key="3">
    <source>
        <dbReference type="EMBL" id="CAA9479876.1"/>
    </source>
</evidence>
<dbReference type="InterPro" id="IPR029058">
    <property type="entry name" value="AB_hydrolase_fold"/>
</dbReference>
<evidence type="ECO:0000256" key="1">
    <source>
        <dbReference type="ARBA" id="ARBA00022801"/>
    </source>
</evidence>
<dbReference type="PANTHER" id="PTHR48081">
    <property type="entry name" value="AB HYDROLASE SUPERFAMILY PROTEIN C4A8.06C"/>
    <property type="match status" value="1"/>
</dbReference>
<dbReference type="InterPro" id="IPR049492">
    <property type="entry name" value="BD-FAE-like_dom"/>
</dbReference>
<accession>A0A6J4RSK2</accession>
<dbReference type="EMBL" id="CADCVT010000060">
    <property type="protein sequence ID" value="CAA9479876.1"/>
    <property type="molecule type" value="Genomic_DNA"/>
</dbReference>
<reference evidence="3" key="1">
    <citation type="submission" date="2020-02" db="EMBL/GenBank/DDBJ databases">
        <authorList>
            <person name="Meier V. D."/>
        </authorList>
    </citation>
    <scope>NUCLEOTIDE SEQUENCE</scope>
    <source>
        <strain evidence="3">AVDCRST_MAG85</strain>
    </source>
</reference>
<gene>
    <name evidence="3" type="ORF">AVDCRST_MAG85-601</name>
</gene>
<organism evidence="3">
    <name type="scientific">uncultured Solirubrobacteraceae bacterium</name>
    <dbReference type="NCBI Taxonomy" id="1162706"/>
    <lineage>
        <taxon>Bacteria</taxon>
        <taxon>Bacillati</taxon>
        <taxon>Actinomycetota</taxon>
        <taxon>Thermoleophilia</taxon>
        <taxon>Solirubrobacterales</taxon>
        <taxon>Solirubrobacteraceae</taxon>
        <taxon>environmental samples</taxon>
    </lineage>
</organism>
<proteinExistence type="predicted"/>
<dbReference type="Gene3D" id="3.40.50.1820">
    <property type="entry name" value="alpha/beta hydrolase"/>
    <property type="match status" value="1"/>
</dbReference>
<dbReference type="InterPro" id="IPR050300">
    <property type="entry name" value="GDXG_lipolytic_enzyme"/>
</dbReference>
<sequence>MSLPLRIATSLASPGKRHRYGDDSSQLADLHVPSGNGPFPVAVLLHGGYWQRKYGKLVMRPLALDLVRRGWAAWNLEYRRLGPGRGGDGGWPMTFDDVAAGIDALADLRDARLDLDRVSVVGHSAGGQLALLAAGRHGARVVELGAVVALAPVTNLAAAGGVARVLMGGSAEEVPDRYAVADPILRAPLDVPVAIVHAADDATVPARRSREYTAAARARGGDVTLVEVPTGGHRAPIDPPSDAWLAAADWLERRRCAPRADSALSPPAGSRS</sequence>
<keyword evidence="1" id="KW-0378">Hydrolase</keyword>
<dbReference type="SUPFAM" id="SSF53474">
    <property type="entry name" value="alpha/beta-Hydrolases"/>
    <property type="match status" value="1"/>
</dbReference>
<name>A0A6J4RSK2_9ACTN</name>
<evidence type="ECO:0000259" key="2">
    <source>
        <dbReference type="Pfam" id="PF20434"/>
    </source>
</evidence>
<protein>
    <recommendedName>
        <fullName evidence="2">BD-FAE-like domain-containing protein</fullName>
    </recommendedName>
</protein>
<feature type="domain" description="BD-FAE-like" evidence="2">
    <location>
        <begin position="29"/>
        <end position="212"/>
    </location>
</feature>
<dbReference type="AlphaFoldDB" id="A0A6J4RSK2"/>